<dbReference type="AlphaFoldDB" id="A0A967E4X8"/>
<dbReference type="Proteomes" id="UP000707206">
    <property type="component" value="Unassembled WGS sequence"/>
</dbReference>
<dbReference type="PROSITE" id="PS51257">
    <property type="entry name" value="PROKAR_LIPOPROTEIN"/>
    <property type="match status" value="1"/>
</dbReference>
<dbReference type="CDD" id="cd05379">
    <property type="entry name" value="CAP_bacterial"/>
    <property type="match status" value="1"/>
</dbReference>
<comment type="caution">
    <text evidence="2">The sequence shown here is derived from an EMBL/GenBank/DDBJ whole genome shotgun (WGS) entry which is preliminary data.</text>
</comment>
<dbReference type="Gene3D" id="3.40.33.10">
    <property type="entry name" value="CAP"/>
    <property type="match status" value="1"/>
</dbReference>
<dbReference type="SUPFAM" id="SSF55797">
    <property type="entry name" value="PR-1-like"/>
    <property type="match status" value="1"/>
</dbReference>
<protein>
    <submittedName>
        <fullName evidence="2">CAP domain-containing protein</fullName>
    </submittedName>
</protein>
<sequence>MKMRLRYTIMVCFVVLATSCTKETYVGETGIVPEAENDRIVEQELLSVINDHRLALGYNALDYSSEAQKYADQHNDYMISKGSLSHDNFSSRASSLSSELNAEFVAENVAKDYTNATEAFEGWLQSSNHKKTMEGEFTHTAVSVKKDASGNYYFTQLFFR</sequence>
<keyword evidence="3" id="KW-1185">Reference proteome</keyword>
<organism evidence="2 3">
    <name type="scientific">Pelagihabitans pacificus</name>
    <dbReference type="NCBI Taxonomy" id="2696054"/>
    <lineage>
        <taxon>Bacteria</taxon>
        <taxon>Pseudomonadati</taxon>
        <taxon>Bacteroidota</taxon>
        <taxon>Flavobacteriia</taxon>
        <taxon>Flavobacteriales</taxon>
        <taxon>Flavobacteriaceae</taxon>
        <taxon>Pelagihabitans</taxon>
    </lineage>
</organism>
<accession>A0A967E4X8</accession>
<gene>
    <name evidence="2" type="ORF">FK220_005820</name>
</gene>
<feature type="domain" description="SCP" evidence="1">
    <location>
        <begin position="46"/>
        <end position="158"/>
    </location>
</feature>
<dbReference type="PANTHER" id="PTHR31157:SF1">
    <property type="entry name" value="SCP DOMAIN-CONTAINING PROTEIN"/>
    <property type="match status" value="1"/>
</dbReference>
<evidence type="ECO:0000313" key="2">
    <source>
        <dbReference type="EMBL" id="NHF58847.1"/>
    </source>
</evidence>
<evidence type="ECO:0000313" key="3">
    <source>
        <dbReference type="Proteomes" id="UP000707206"/>
    </source>
</evidence>
<reference evidence="2" key="2">
    <citation type="submission" date="2020-03" db="EMBL/GenBank/DDBJ databases">
        <title>Flavobacteriaceae bacterium strain TP-CH-4, a member of the family Flavobacteriaceae isolated from a deep-sea seamount.</title>
        <authorList>
            <person name="Zhang D.-C."/>
        </authorList>
    </citation>
    <scope>NUCLEOTIDE SEQUENCE</scope>
    <source>
        <strain evidence="2">TP-CH-4</strain>
    </source>
</reference>
<dbReference type="InterPro" id="IPR035940">
    <property type="entry name" value="CAP_sf"/>
</dbReference>
<evidence type="ECO:0000259" key="1">
    <source>
        <dbReference type="Pfam" id="PF00188"/>
    </source>
</evidence>
<dbReference type="PANTHER" id="PTHR31157">
    <property type="entry name" value="SCP DOMAIN-CONTAINING PROTEIN"/>
    <property type="match status" value="1"/>
</dbReference>
<reference evidence="2" key="1">
    <citation type="submission" date="2019-07" db="EMBL/GenBank/DDBJ databases">
        <authorList>
            <person name="De-Chao Zhang Q."/>
        </authorList>
    </citation>
    <scope>NUCLEOTIDE SEQUENCE</scope>
    <source>
        <strain evidence="2">TP-CH-4</strain>
    </source>
</reference>
<dbReference type="EMBL" id="VIKU02000001">
    <property type="protein sequence ID" value="NHF58847.1"/>
    <property type="molecule type" value="Genomic_DNA"/>
</dbReference>
<proteinExistence type="predicted"/>
<name>A0A967E4X8_9FLAO</name>
<dbReference type="InterPro" id="IPR014044">
    <property type="entry name" value="CAP_dom"/>
</dbReference>
<dbReference type="RefSeq" id="WP_152573312.1">
    <property type="nucleotide sequence ID" value="NZ_VIKU02000001.1"/>
</dbReference>
<dbReference type="Pfam" id="PF00188">
    <property type="entry name" value="CAP"/>
    <property type="match status" value="1"/>
</dbReference>